<dbReference type="Pfam" id="PF06271">
    <property type="entry name" value="RDD"/>
    <property type="match status" value="1"/>
</dbReference>
<evidence type="ECO:0000256" key="6">
    <source>
        <dbReference type="SAM" id="Phobius"/>
    </source>
</evidence>
<feature type="domain" description="RDD" evidence="7">
    <location>
        <begin position="19"/>
        <end position="146"/>
    </location>
</feature>
<evidence type="ECO:0000259" key="7">
    <source>
        <dbReference type="Pfam" id="PF06271"/>
    </source>
</evidence>
<comment type="subcellular location">
    <subcellularLocation>
        <location evidence="1">Cell membrane</location>
        <topology evidence="1">Multi-pass membrane protein</topology>
    </subcellularLocation>
</comment>
<evidence type="ECO:0000256" key="4">
    <source>
        <dbReference type="ARBA" id="ARBA00022989"/>
    </source>
</evidence>
<dbReference type="GO" id="GO:0005886">
    <property type="term" value="C:plasma membrane"/>
    <property type="evidence" value="ECO:0007669"/>
    <property type="project" value="UniProtKB-SubCell"/>
</dbReference>
<comment type="caution">
    <text evidence="8">The sequence shown here is derived from an EMBL/GenBank/DDBJ whole genome shotgun (WGS) entry which is preliminary data.</text>
</comment>
<dbReference type="STRING" id="1618550.UT39_C0025G0008"/>
<dbReference type="AlphaFoldDB" id="A0A0G0QHQ1"/>
<accession>A0A0G0QHQ1</accession>
<evidence type="ECO:0000256" key="2">
    <source>
        <dbReference type="ARBA" id="ARBA00022475"/>
    </source>
</evidence>
<feature type="transmembrane region" description="Helical" evidence="6">
    <location>
        <begin position="157"/>
        <end position="184"/>
    </location>
</feature>
<keyword evidence="5 6" id="KW-0472">Membrane</keyword>
<sequence>MILGKKLKKIIKMTDKIKYASFWERVLALLIDTSIYLMLITLAIFKITGVNDFASLLNNIYDFVLLNLFLAVFIFPIEVAMVSFLGGTPGKLIIGIRIQKESGKLLNWKEAFIRLTLGKAVSGLFFGLGYVWIFRDEKKRAWHDYVNNSVVAKKNNYGWIIGFLILCLFLFINFETVIGIVASIGANSEFYSSLIFG</sequence>
<gene>
    <name evidence="8" type="ORF">UT39_C0025G0008</name>
</gene>
<evidence type="ECO:0000313" key="9">
    <source>
        <dbReference type="Proteomes" id="UP000034246"/>
    </source>
</evidence>
<feature type="transmembrane region" description="Helical" evidence="6">
    <location>
        <begin position="65"/>
        <end position="90"/>
    </location>
</feature>
<dbReference type="PANTHER" id="PTHR36115">
    <property type="entry name" value="PROLINE-RICH ANTIGEN HOMOLOG-RELATED"/>
    <property type="match status" value="1"/>
</dbReference>
<keyword evidence="2" id="KW-1003">Cell membrane</keyword>
<reference evidence="8 9" key="1">
    <citation type="journal article" date="2015" name="Nature">
        <title>rRNA introns, odd ribosomes, and small enigmatic genomes across a large radiation of phyla.</title>
        <authorList>
            <person name="Brown C.T."/>
            <person name="Hug L.A."/>
            <person name="Thomas B.C."/>
            <person name="Sharon I."/>
            <person name="Castelle C.J."/>
            <person name="Singh A."/>
            <person name="Wilkins M.J."/>
            <person name="Williams K.H."/>
            <person name="Banfield J.F."/>
        </authorList>
    </citation>
    <scope>NUCLEOTIDE SEQUENCE [LARGE SCALE GENOMIC DNA]</scope>
</reference>
<protein>
    <recommendedName>
        <fullName evidence="7">RDD domain-containing protein</fullName>
    </recommendedName>
</protein>
<proteinExistence type="predicted"/>
<evidence type="ECO:0000313" key="8">
    <source>
        <dbReference type="EMBL" id="KKR09945.1"/>
    </source>
</evidence>
<evidence type="ECO:0000256" key="3">
    <source>
        <dbReference type="ARBA" id="ARBA00022692"/>
    </source>
</evidence>
<organism evidence="8 9">
    <name type="scientific">Candidatus Woesebacteria bacterium GW2011_GWA1_39_21</name>
    <dbReference type="NCBI Taxonomy" id="1618550"/>
    <lineage>
        <taxon>Bacteria</taxon>
        <taxon>Candidatus Woeseibacteriota</taxon>
    </lineage>
</organism>
<dbReference type="InterPro" id="IPR051791">
    <property type="entry name" value="Pra-immunoreactive"/>
</dbReference>
<dbReference type="EMBL" id="LBWP01000025">
    <property type="protein sequence ID" value="KKR09945.1"/>
    <property type="molecule type" value="Genomic_DNA"/>
</dbReference>
<evidence type="ECO:0000256" key="5">
    <source>
        <dbReference type="ARBA" id="ARBA00023136"/>
    </source>
</evidence>
<dbReference type="PANTHER" id="PTHR36115:SF4">
    <property type="entry name" value="MEMBRANE PROTEIN"/>
    <property type="match status" value="1"/>
</dbReference>
<evidence type="ECO:0000256" key="1">
    <source>
        <dbReference type="ARBA" id="ARBA00004651"/>
    </source>
</evidence>
<feature type="transmembrane region" description="Helical" evidence="6">
    <location>
        <begin position="26"/>
        <end position="45"/>
    </location>
</feature>
<keyword evidence="4 6" id="KW-1133">Transmembrane helix</keyword>
<keyword evidence="3 6" id="KW-0812">Transmembrane</keyword>
<feature type="transmembrane region" description="Helical" evidence="6">
    <location>
        <begin position="111"/>
        <end position="133"/>
    </location>
</feature>
<dbReference type="Proteomes" id="UP000034246">
    <property type="component" value="Unassembled WGS sequence"/>
</dbReference>
<dbReference type="InterPro" id="IPR010432">
    <property type="entry name" value="RDD"/>
</dbReference>
<name>A0A0G0QHQ1_9BACT</name>